<comment type="caution">
    <text evidence="2">The sequence shown here is derived from an EMBL/GenBank/DDBJ whole genome shotgun (WGS) entry which is preliminary data.</text>
</comment>
<accession>A0A0G1ENF0</accession>
<gene>
    <name evidence="2" type="ORF">UV59_C0017G0014</name>
</gene>
<proteinExistence type="predicted"/>
<organism evidence="2 3">
    <name type="scientific">Candidatus Gottesmanbacteria bacterium GW2011_GWA1_43_11</name>
    <dbReference type="NCBI Taxonomy" id="1618436"/>
    <lineage>
        <taxon>Bacteria</taxon>
        <taxon>Candidatus Gottesmaniibacteriota</taxon>
    </lineage>
</organism>
<feature type="domain" description="PIN" evidence="1">
    <location>
        <begin position="3"/>
        <end position="109"/>
    </location>
</feature>
<dbReference type="InterPro" id="IPR002716">
    <property type="entry name" value="PIN_dom"/>
</dbReference>
<evidence type="ECO:0000313" key="3">
    <source>
        <dbReference type="Proteomes" id="UP000034543"/>
    </source>
</evidence>
<dbReference type="Proteomes" id="UP000034543">
    <property type="component" value="Unassembled WGS sequence"/>
</dbReference>
<dbReference type="SUPFAM" id="SSF88723">
    <property type="entry name" value="PIN domain-like"/>
    <property type="match status" value="1"/>
</dbReference>
<dbReference type="EMBL" id="LCFB01000017">
    <property type="protein sequence ID" value="KKS84561.1"/>
    <property type="molecule type" value="Genomic_DNA"/>
</dbReference>
<dbReference type="AlphaFoldDB" id="A0A0G1ENF0"/>
<reference evidence="2 3" key="1">
    <citation type="journal article" date="2015" name="Nature">
        <title>rRNA introns, odd ribosomes, and small enigmatic genomes across a large radiation of phyla.</title>
        <authorList>
            <person name="Brown C.T."/>
            <person name="Hug L.A."/>
            <person name="Thomas B.C."/>
            <person name="Sharon I."/>
            <person name="Castelle C.J."/>
            <person name="Singh A."/>
            <person name="Wilkins M.J."/>
            <person name="Williams K.H."/>
            <person name="Banfield J.F."/>
        </authorList>
    </citation>
    <scope>NUCLEOTIDE SEQUENCE [LARGE SCALE GENOMIC DNA]</scope>
</reference>
<dbReference type="PANTHER" id="PTHR34610:SF4">
    <property type="entry name" value="SLL8027 PROTEIN"/>
    <property type="match status" value="1"/>
</dbReference>
<evidence type="ECO:0000313" key="2">
    <source>
        <dbReference type="EMBL" id="KKS84561.1"/>
    </source>
</evidence>
<sequence>MHVFIDSDVVISSLLSSTGAAYFLLNQSQIKPIISPVSLKELTIVTKRMSIASQKLELLVKERFEVFNITGELKEIRQEYADYVTDINDAHIVVGAHSAKVKYLISYNLKHFKTDNIKGELDILLLTPALFLQYLRSQ</sequence>
<dbReference type="PANTHER" id="PTHR34610">
    <property type="entry name" value="SSL7007 PROTEIN"/>
    <property type="match status" value="1"/>
</dbReference>
<dbReference type="STRING" id="1618436.UV59_C0017G0014"/>
<evidence type="ECO:0000259" key="1">
    <source>
        <dbReference type="Pfam" id="PF13470"/>
    </source>
</evidence>
<name>A0A0G1ENF0_9BACT</name>
<dbReference type="Pfam" id="PF13470">
    <property type="entry name" value="PIN_3"/>
    <property type="match status" value="1"/>
</dbReference>
<dbReference type="InterPro" id="IPR029060">
    <property type="entry name" value="PIN-like_dom_sf"/>
</dbReference>
<dbReference type="InterPro" id="IPR002850">
    <property type="entry name" value="PIN_toxin-like"/>
</dbReference>
<protein>
    <recommendedName>
        <fullName evidence="1">PIN domain-containing protein</fullName>
    </recommendedName>
</protein>